<feature type="transmembrane region" description="Helical" evidence="1">
    <location>
        <begin position="10"/>
        <end position="27"/>
    </location>
</feature>
<evidence type="ECO:0000313" key="2">
    <source>
        <dbReference type="EMBL" id="MET7028245.1"/>
    </source>
</evidence>
<name>A0ABV2TUV7_9FLAO</name>
<dbReference type="PROSITE" id="PS51257">
    <property type="entry name" value="PROKAR_LIPOPROTEIN"/>
    <property type="match status" value="1"/>
</dbReference>
<dbReference type="Pfam" id="PF20619">
    <property type="entry name" value="DUF6804"/>
    <property type="match status" value="1"/>
</dbReference>
<dbReference type="InterPro" id="IPR046548">
    <property type="entry name" value="DUF6804"/>
</dbReference>
<accession>A0ABV2TUV7</accession>
<sequence>MPPTTIKSKIFNILSIVCACHLFFAGLNLPEIFYAYLRVIVTCVALLTMVNNIGKNRIFVIAFGLVAVVFNPIFPVYLYDKAVWVLLDIVTALLFLYEAYEIPEVSSTEVKTRKRRRIRLFRFKLRF</sequence>
<proteinExistence type="predicted"/>
<reference evidence="2 3" key="1">
    <citation type="submission" date="2024-07" db="EMBL/GenBank/DDBJ databases">
        <title>The genome sequence of type strain Sediminicola luteus GDMCC 1.2596T.</title>
        <authorList>
            <person name="Liu Y."/>
        </authorList>
    </citation>
    <scope>NUCLEOTIDE SEQUENCE [LARGE SCALE GENOMIC DNA]</scope>
    <source>
        <strain evidence="2 3">GDMCC 1.2596</strain>
    </source>
</reference>
<evidence type="ECO:0000256" key="1">
    <source>
        <dbReference type="SAM" id="Phobius"/>
    </source>
</evidence>
<feature type="transmembrane region" description="Helical" evidence="1">
    <location>
        <begin position="58"/>
        <end position="77"/>
    </location>
</feature>
<organism evidence="2 3">
    <name type="scientific">Sediminicola luteus</name>
    <dbReference type="NCBI Taxonomy" id="319238"/>
    <lineage>
        <taxon>Bacteria</taxon>
        <taxon>Pseudomonadati</taxon>
        <taxon>Bacteroidota</taxon>
        <taxon>Flavobacteriia</taxon>
        <taxon>Flavobacteriales</taxon>
        <taxon>Flavobacteriaceae</taxon>
        <taxon>Sediminicola</taxon>
    </lineage>
</organism>
<keyword evidence="1" id="KW-0812">Transmembrane</keyword>
<dbReference type="Proteomes" id="UP001549773">
    <property type="component" value="Unassembled WGS sequence"/>
</dbReference>
<comment type="caution">
    <text evidence="2">The sequence shown here is derived from an EMBL/GenBank/DDBJ whole genome shotgun (WGS) entry which is preliminary data.</text>
</comment>
<dbReference type="RefSeq" id="WP_354617106.1">
    <property type="nucleotide sequence ID" value="NZ_JBEWYP010000001.1"/>
</dbReference>
<gene>
    <name evidence="2" type="ORF">ABXZ32_02510</name>
</gene>
<feature type="transmembrane region" description="Helical" evidence="1">
    <location>
        <begin position="33"/>
        <end position="51"/>
    </location>
</feature>
<keyword evidence="1" id="KW-0472">Membrane</keyword>
<protein>
    <submittedName>
        <fullName evidence="2">DUF6804 family protein</fullName>
    </submittedName>
</protein>
<keyword evidence="3" id="KW-1185">Reference proteome</keyword>
<keyword evidence="1" id="KW-1133">Transmembrane helix</keyword>
<evidence type="ECO:0000313" key="3">
    <source>
        <dbReference type="Proteomes" id="UP001549773"/>
    </source>
</evidence>
<dbReference type="EMBL" id="JBEWYP010000001">
    <property type="protein sequence ID" value="MET7028245.1"/>
    <property type="molecule type" value="Genomic_DNA"/>
</dbReference>